<dbReference type="WBParaSite" id="MhA1_Contig73.frz3.gene2">
    <property type="protein sequence ID" value="MhA1_Contig73.frz3.gene2"/>
    <property type="gene ID" value="MhA1_Contig73.frz3.gene2"/>
</dbReference>
<dbReference type="AlphaFoldDB" id="A0A1I8BWT8"/>
<sequence>MGPFLLGTIEATYGDSGASVWSSEGLIGLNVGKTKFPDHSHQYAIDEAANFKPKNVMVTIDKINEALTRLELEAKETSPKKSAMCFDVVKGSGVYKELDDDYDDYDYDEEGEEPQSCIFLISIFGNIFFK</sequence>
<accession>A0A1I8BWT8</accession>
<keyword evidence="1" id="KW-1185">Reference proteome</keyword>
<reference evidence="2" key="1">
    <citation type="submission" date="2016-11" db="UniProtKB">
        <authorList>
            <consortium name="WormBaseParasite"/>
        </authorList>
    </citation>
    <scope>IDENTIFICATION</scope>
</reference>
<name>A0A1I8BWT8_MELHA</name>
<protein>
    <submittedName>
        <fullName evidence="2">PDZ domain-containing protein</fullName>
    </submittedName>
</protein>
<organism evidence="1 2">
    <name type="scientific">Meloidogyne hapla</name>
    <name type="common">Root-knot nematode worm</name>
    <dbReference type="NCBI Taxonomy" id="6305"/>
    <lineage>
        <taxon>Eukaryota</taxon>
        <taxon>Metazoa</taxon>
        <taxon>Ecdysozoa</taxon>
        <taxon>Nematoda</taxon>
        <taxon>Chromadorea</taxon>
        <taxon>Rhabditida</taxon>
        <taxon>Tylenchina</taxon>
        <taxon>Tylenchomorpha</taxon>
        <taxon>Tylenchoidea</taxon>
        <taxon>Meloidogynidae</taxon>
        <taxon>Meloidogyninae</taxon>
        <taxon>Meloidogyne</taxon>
    </lineage>
</organism>
<evidence type="ECO:0000313" key="1">
    <source>
        <dbReference type="Proteomes" id="UP000095281"/>
    </source>
</evidence>
<proteinExistence type="predicted"/>
<dbReference type="Proteomes" id="UP000095281">
    <property type="component" value="Unplaced"/>
</dbReference>
<evidence type="ECO:0000313" key="2">
    <source>
        <dbReference type="WBParaSite" id="MhA1_Contig73.frz3.gene2"/>
    </source>
</evidence>